<dbReference type="InterPro" id="IPR050980">
    <property type="entry name" value="2C_sensor_his_kinase"/>
</dbReference>
<evidence type="ECO:0000256" key="21">
    <source>
        <dbReference type="ARBA" id="ARBA00040454"/>
    </source>
</evidence>
<evidence type="ECO:0000256" key="13">
    <source>
        <dbReference type="ARBA" id="ARBA00022840"/>
    </source>
</evidence>
<keyword evidence="13" id="KW-0067">ATP-binding</keyword>
<keyword evidence="20" id="KW-0464">Manganese</keyword>
<dbReference type="PANTHER" id="PTHR44936:SF9">
    <property type="entry name" value="SENSOR PROTEIN CREC"/>
    <property type="match status" value="1"/>
</dbReference>
<keyword evidence="8" id="KW-0808">Transferase</keyword>
<evidence type="ECO:0000256" key="1">
    <source>
        <dbReference type="ARBA" id="ARBA00000085"/>
    </source>
</evidence>
<comment type="catalytic activity">
    <reaction evidence="1">
        <text>ATP + protein L-histidine = ADP + protein N-phospho-L-histidine.</text>
        <dbReference type="EC" id="2.7.13.3"/>
    </reaction>
</comment>
<dbReference type="PRINTS" id="PR00344">
    <property type="entry name" value="BCTRLSENSOR"/>
</dbReference>
<evidence type="ECO:0000256" key="4">
    <source>
        <dbReference type="ARBA" id="ARBA00004651"/>
    </source>
</evidence>
<evidence type="ECO:0000256" key="3">
    <source>
        <dbReference type="ARBA" id="ARBA00001946"/>
    </source>
</evidence>
<dbReference type="EC" id="2.7.13.3" evidence="5"/>
<keyword evidence="23" id="KW-0472">Membrane</keyword>
<feature type="transmembrane region" description="Helical" evidence="23">
    <location>
        <begin position="128"/>
        <end position="151"/>
    </location>
</feature>
<dbReference type="Gene3D" id="3.30.565.10">
    <property type="entry name" value="Histidine kinase-like ATPase, C-terminal domain"/>
    <property type="match status" value="1"/>
</dbReference>
<evidence type="ECO:0000256" key="11">
    <source>
        <dbReference type="ARBA" id="ARBA00022777"/>
    </source>
</evidence>
<keyword evidence="27" id="KW-1185">Reference proteome</keyword>
<evidence type="ECO:0000256" key="5">
    <source>
        <dbReference type="ARBA" id="ARBA00012438"/>
    </source>
</evidence>
<dbReference type="InterPro" id="IPR036097">
    <property type="entry name" value="HisK_dim/P_sf"/>
</dbReference>
<evidence type="ECO:0000256" key="22">
    <source>
        <dbReference type="ARBA" id="ARBA00041776"/>
    </source>
</evidence>
<dbReference type="GO" id="GO:0005524">
    <property type="term" value="F:ATP binding"/>
    <property type="evidence" value="ECO:0007669"/>
    <property type="project" value="UniProtKB-KW"/>
</dbReference>
<dbReference type="InterPro" id="IPR003660">
    <property type="entry name" value="HAMP_dom"/>
</dbReference>
<dbReference type="SUPFAM" id="SSF55874">
    <property type="entry name" value="ATPase domain of HSP90 chaperone/DNA topoisomerase II/histidine kinase"/>
    <property type="match status" value="1"/>
</dbReference>
<dbReference type="GO" id="GO:0000155">
    <property type="term" value="F:phosphorelay sensor kinase activity"/>
    <property type="evidence" value="ECO:0007669"/>
    <property type="project" value="InterPro"/>
</dbReference>
<dbReference type="RefSeq" id="WP_154768159.1">
    <property type="nucleotide sequence ID" value="NZ_WLYK01000002.1"/>
</dbReference>
<evidence type="ECO:0000256" key="14">
    <source>
        <dbReference type="ARBA" id="ARBA00022842"/>
    </source>
</evidence>
<keyword evidence="6" id="KW-1003">Cell membrane</keyword>
<reference evidence="26 27" key="1">
    <citation type="submission" date="2019-11" db="EMBL/GenBank/DDBJ databases">
        <authorList>
            <person name="Jiang L.-Q."/>
        </authorList>
    </citation>
    <scope>NUCLEOTIDE SEQUENCE [LARGE SCALE GENOMIC DNA]</scope>
    <source>
        <strain evidence="26 27">YIM 132087</strain>
    </source>
</reference>
<keyword evidence="19" id="KW-0843">Virulence</keyword>
<gene>
    <name evidence="26" type="ORF">GIS00_09315</name>
</gene>
<keyword evidence="18" id="KW-0346">Stress response</keyword>
<dbReference type="GO" id="GO:0005886">
    <property type="term" value="C:plasma membrane"/>
    <property type="evidence" value="ECO:0007669"/>
    <property type="project" value="UniProtKB-SubCell"/>
</dbReference>
<keyword evidence="9 23" id="KW-0812">Transmembrane</keyword>
<accession>A0A7K1FJ41</accession>
<sequence length="414" mass="43500">MRRRVLASILMVMLASVLALGVPLAIVSYRLVTDGVRTDLLGRLESVAGSLGEQAALPELDLAPYALLVPDGGLLQVRMSGGRAGEVPGPGFDPAVQERFAEEVSLSGGGSVRLSVPADRIESEQRTALLLVSAAVLLSLAVGAGIALVLARRLSRPLVQVADRAARLGAGDFRPVPERYGIAELDRVAEVLDTSAGDIAALIGRERDLVGDVTHQLRTRLTGLRLQVEELATQPDPDLAAAARAALQQTDQLVAVVDDLLATARERRAAGAEPLPLVPLLVDLVDRWQPTFGAAGRRLDLVTGAADTVVRATPVRLREAVEVLLDNALRHGAGTVTVTVRDGAGTVVTEVEDQGGPITPGLAAHIFDRGMSTASSTGIGLDLARAFVESDGGRLELRRPAPPTFAIYLLAHRP</sequence>
<evidence type="ECO:0000256" key="2">
    <source>
        <dbReference type="ARBA" id="ARBA00001936"/>
    </source>
</evidence>
<dbReference type="Pfam" id="PF00672">
    <property type="entry name" value="HAMP"/>
    <property type="match status" value="1"/>
</dbReference>
<dbReference type="Proteomes" id="UP000460221">
    <property type="component" value="Unassembled WGS sequence"/>
</dbReference>
<evidence type="ECO:0000313" key="26">
    <source>
        <dbReference type="EMBL" id="MTD14142.1"/>
    </source>
</evidence>
<keyword evidence="14" id="KW-0460">Magnesium</keyword>
<dbReference type="SMART" id="SM00304">
    <property type="entry name" value="HAMP"/>
    <property type="match status" value="1"/>
</dbReference>
<evidence type="ECO:0000256" key="12">
    <source>
        <dbReference type="ARBA" id="ARBA00022801"/>
    </source>
</evidence>
<dbReference type="InterPro" id="IPR003661">
    <property type="entry name" value="HisK_dim/P_dom"/>
</dbReference>
<evidence type="ECO:0000313" key="27">
    <source>
        <dbReference type="Proteomes" id="UP000460221"/>
    </source>
</evidence>
<comment type="cofactor">
    <cofactor evidence="3">
        <name>Mg(2+)</name>
        <dbReference type="ChEBI" id="CHEBI:18420"/>
    </cofactor>
</comment>
<dbReference type="InterPro" id="IPR005467">
    <property type="entry name" value="His_kinase_dom"/>
</dbReference>
<evidence type="ECO:0000256" key="18">
    <source>
        <dbReference type="ARBA" id="ARBA00023016"/>
    </source>
</evidence>
<dbReference type="AlphaFoldDB" id="A0A7K1FJ41"/>
<keyword evidence="10" id="KW-0547">Nucleotide-binding</keyword>
<evidence type="ECO:0000259" key="24">
    <source>
        <dbReference type="PROSITE" id="PS50109"/>
    </source>
</evidence>
<dbReference type="Gene3D" id="1.10.287.130">
    <property type="match status" value="1"/>
</dbReference>
<dbReference type="InterPro" id="IPR004358">
    <property type="entry name" value="Sig_transdc_His_kin-like_C"/>
</dbReference>
<dbReference type="SMART" id="SM00387">
    <property type="entry name" value="HATPase_c"/>
    <property type="match status" value="1"/>
</dbReference>
<comment type="caution">
    <text evidence="26">The sequence shown here is derived from an EMBL/GenBank/DDBJ whole genome shotgun (WGS) entry which is preliminary data.</text>
</comment>
<evidence type="ECO:0000256" key="23">
    <source>
        <dbReference type="SAM" id="Phobius"/>
    </source>
</evidence>
<dbReference type="InterPro" id="IPR036890">
    <property type="entry name" value="HATPase_C_sf"/>
</dbReference>
<protein>
    <recommendedName>
        <fullName evidence="21">Signal transduction histidine-protein kinase/phosphatase MprB</fullName>
        <ecNumber evidence="5">2.7.13.3</ecNumber>
    </recommendedName>
    <alternativeName>
        <fullName evidence="22">Mycobacterial persistence regulator B</fullName>
    </alternativeName>
</protein>
<organism evidence="26 27">
    <name type="scientific">Nakamurella alba</name>
    <dbReference type="NCBI Taxonomy" id="2665158"/>
    <lineage>
        <taxon>Bacteria</taxon>
        <taxon>Bacillati</taxon>
        <taxon>Actinomycetota</taxon>
        <taxon>Actinomycetes</taxon>
        <taxon>Nakamurellales</taxon>
        <taxon>Nakamurellaceae</taxon>
        <taxon>Nakamurella</taxon>
    </lineage>
</organism>
<dbReference type="PROSITE" id="PS50885">
    <property type="entry name" value="HAMP"/>
    <property type="match status" value="1"/>
</dbReference>
<feature type="domain" description="HAMP" evidence="25">
    <location>
        <begin position="152"/>
        <end position="204"/>
    </location>
</feature>
<keyword evidence="11" id="KW-0418">Kinase</keyword>
<evidence type="ECO:0000256" key="8">
    <source>
        <dbReference type="ARBA" id="ARBA00022679"/>
    </source>
</evidence>
<dbReference type="SUPFAM" id="SSF47384">
    <property type="entry name" value="Homodimeric domain of signal transducing histidine kinase"/>
    <property type="match status" value="1"/>
</dbReference>
<dbReference type="InterPro" id="IPR003594">
    <property type="entry name" value="HATPase_dom"/>
</dbReference>
<comment type="subcellular location">
    <subcellularLocation>
        <location evidence="4">Cell membrane</location>
        <topology evidence="4">Multi-pass membrane protein</topology>
    </subcellularLocation>
</comment>
<keyword evidence="15" id="KW-0904">Protein phosphatase</keyword>
<dbReference type="PANTHER" id="PTHR44936">
    <property type="entry name" value="SENSOR PROTEIN CREC"/>
    <property type="match status" value="1"/>
</dbReference>
<keyword evidence="16 23" id="KW-1133">Transmembrane helix</keyword>
<name>A0A7K1FJ41_9ACTN</name>
<dbReference type="EMBL" id="WLYK01000002">
    <property type="protein sequence ID" value="MTD14142.1"/>
    <property type="molecule type" value="Genomic_DNA"/>
</dbReference>
<dbReference type="GO" id="GO:0004721">
    <property type="term" value="F:phosphoprotein phosphatase activity"/>
    <property type="evidence" value="ECO:0007669"/>
    <property type="project" value="UniProtKB-KW"/>
</dbReference>
<dbReference type="SMART" id="SM00388">
    <property type="entry name" value="HisKA"/>
    <property type="match status" value="1"/>
</dbReference>
<proteinExistence type="predicted"/>
<dbReference type="CDD" id="cd00082">
    <property type="entry name" value="HisKA"/>
    <property type="match status" value="1"/>
</dbReference>
<evidence type="ECO:0000256" key="19">
    <source>
        <dbReference type="ARBA" id="ARBA00023026"/>
    </source>
</evidence>
<dbReference type="Pfam" id="PF00512">
    <property type="entry name" value="HisKA"/>
    <property type="match status" value="1"/>
</dbReference>
<dbReference type="Pfam" id="PF02518">
    <property type="entry name" value="HATPase_c"/>
    <property type="match status" value="1"/>
</dbReference>
<evidence type="ECO:0000256" key="15">
    <source>
        <dbReference type="ARBA" id="ARBA00022912"/>
    </source>
</evidence>
<evidence type="ECO:0000256" key="7">
    <source>
        <dbReference type="ARBA" id="ARBA00022553"/>
    </source>
</evidence>
<dbReference type="PROSITE" id="PS50109">
    <property type="entry name" value="HIS_KIN"/>
    <property type="match status" value="1"/>
</dbReference>
<keyword evidence="17" id="KW-0902">Two-component regulatory system</keyword>
<keyword evidence="7" id="KW-0597">Phosphoprotein</keyword>
<evidence type="ECO:0000259" key="25">
    <source>
        <dbReference type="PROSITE" id="PS50885"/>
    </source>
</evidence>
<evidence type="ECO:0000256" key="9">
    <source>
        <dbReference type="ARBA" id="ARBA00022692"/>
    </source>
</evidence>
<feature type="domain" description="Histidine kinase" evidence="24">
    <location>
        <begin position="212"/>
        <end position="413"/>
    </location>
</feature>
<evidence type="ECO:0000256" key="17">
    <source>
        <dbReference type="ARBA" id="ARBA00023012"/>
    </source>
</evidence>
<keyword evidence="12" id="KW-0378">Hydrolase</keyword>
<evidence type="ECO:0000256" key="16">
    <source>
        <dbReference type="ARBA" id="ARBA00022989"/>
    </source>
</evidence>
<evidence type="ECO:0000256" key="10">
    <source>
        <dbReference type="ARBA" id="ARBA00022741"/>
    </source>
</evidence>
<evidence type="ECO:0000256" key="6">
    <source>
        <dbReference type="ARBA" id="ARBA00022475"/>
    </source>
</evidence>
<comment type="cofactor">
    <cofactor evidence="2">
        <name>Mn(2+)</name>
        <dbReference type="ChEBI" id="CHEBI:29035"/>
    </cofactor>
</comment>
<evidence type="ECO:0000256" key="20">
    <source>
        <dbReference type="ARBA" id="ARBA00023211"/>
    </source>
</evidence>